<gene>
    <name evidence="1" type="ORF">T01_14845</name>
</gene>
<dbReference type="OrthoDB" id="10449700at2759"/>
<reference evidence="1 2" key="1">
    <citation type="submission" date="2015-01" db="EMBL/GenBank/DDBJ databases">
        <title>Evolution of Trichinella species and genotypes.</title>
        <authorList>
            <person name="Korhonen P.K."/>
            <person name="Edoardo P."/>
            <person name="Giuseppe L.R."/>
            <person name="Gasser R.B."/>
        </authorList>
    </citation>
    <scope>NUCLEOTIDE SEQUENCE [LARGE SCALE GENOMIC DNA]</scope>
    <source>
        <strain evidence="1">ISS3</strain>
    </source>
</reference>
<dbReference type="AlphaFoldDB" id="A0A0V1AZ25"/>
<name>A0A0V1AZ25_TRISP</name>
<proteinExistence type="predicted"/>
<sequence length="134" mass="15518">MIGSLGRGIRFGSKSGISAGRDPVNLCLCEPSQWFGGDGHEIFAPNFQLELELRSMFSVQFCQSLVKRRRSGQFLEEQFSTIWQRKRRRPRFEKLRTMILIIAQLRNRDRQKFPYNAGDSSTTTIVSKSRIIFV</sequence>
<keyword evidence="2" id="KW-1185">Reference proteome</keyword>
<comment type="caution">
    <text evidence="1">The sequence shown here is derived from an EMBL/GenBank/DDBJ whole genome shotgun (WGS) entry which is preliminary data.</text>
</comment>
<dbReference type="EMBL" id="JYDH01000153">
    <property type="protein sequence ID" value="KRY30011.1"/>
    <property type="molecule type" value="Genomic_DNA"/>
</dbReference>
<evidence type="ECO:0000313" key="2">
    <source>
        <dbReference type="Proteomes" id="UP000054776"/>
    </source>
</evidence>
<evidence type="ECO:0000313" key="1">
    <source>
        <dbReference type="EMBL" id="KRY30011.1"/>
    </source>
</evidence>
<dbReference type="Proteomes" id="UP000054776">
    <property type="component" value="Unassembled WGS sequence"/>
</dbReference>
<accession>A0A0V1AZ25</accession>
<dbReference type="InParanoid" id="A0A0V1AZ25"/>
<organism evidence="1 2">
    <name type="scientific">Trichinella spiralis</name>
    <name type="common">Trichina worm</name>
    <dbReference type="NCBI Taxonomy" id="6334"/>
    <lineage>
        <taxon>Eukaryota</taxon>
        <taxon>Metazoa</taxon>
        <taxon>Ecdysozoa</taxon>
        <taxon>Nematoda</taxon>
        <taxon>Enoplea</taxon>
        <taxon>Dorylaimia</taxon>
        <taxon>Trichinellida</taxon>
        <taxon>Trichinellidae</taxon>
        <taxon>Trichinella</taxon>
    </lineage>
</organism>
<protein>
    <submittedName>
        <fullName evidence="1">Uncharacterized protein</fullName>
    </submittedName>
</protein>